<keyword evidence="3" id="KW-1185">Reference proteome</keyword>
<evidence type="ECO:0000313" key="3">
    <source>
        <dbReference type="Proteomes" id="UP000325440"/>
    </source>
</evidence>
<protein>
    <submittedName>
        <fullName evidence="2">Uncharacterized protein</fullName>
    </submittedName>
</protein>
<accession>A0A5E4MCX8</accession>
<feature type="compositionally biased region" description="Low complexity" evidence="1">
    <location>
        <begin position="10"/>
        <end position="22"/>
    </location>
</feature>
<proteinExistence type="predicted"/>
<dbReference type="AlphaFoldDB" id="A0A5E4MCX8"/>
<dbReference type="Proteomes" id="UP000325440">
    <property type="component" value="Unassembled WGS sequence"/>
</dbReference>
<reference evidence="2 3" key="1">
    <citation type="submission" date="2019-08" db="EMBL/GenBank/DDBJ databases">
        <authorList>
            <person name="Alioto T."/>
            <person name="Alioto T."/>
            <person name="Gomez Garrido J."/>
        </authorList>
    </citation>
    <scope>NUCLEOTIDE SEQUENCE [LARGE SCALE GENOMIC DNA]</scope>
</reference>
<dbReference type="EMBL" id="CABPRJ010000490">
    <property type="protein sequence ID" value="VVC29259.1"/>
    <property type="molecule type" value="Genomic_DNA"/>
</dbReference>
<sequence>MRIRMSRNPSSADSSGNQASSSLTAGLVSPSFPPSTFRLRSQATSMPSRVSVNMHSRIDFYESCMESIIRVVNSTIGGAQPIEKALKYFQFILFDLNMGEQMYRRIYCHLHDQLVWWYYRIGDSELEIVGKLYGGFIVLGMRLNLPDDWKPSARMVLNHLENYDIKYLNFARSAFKQLNQDLPPEYSHLIEVFKKKKKKLPLILNNIANNNIVGNGMVNKCRKVSETRGIYKTPIRIT</sequence>
<feature type="region of interest" description="Disordered" evidence="1">
    <location>
        <begin position="1"/>
        <end position="27"/>
    </location>
</feature>
<organism evidence="2 3">
    <name type="scientific">Cinara cedri</name>
    <dbReference type="NCBI Taxonomy" id="506608"/>
    <lineage>
        <taxon>Eukaryota</taxon>
        <taxon>Metazoa</taxon>
        <taxon>Ecdysozoa</taxon>
        <taxon>Arthropoda</taxon>
        <taxon>Hexapoda</taxon>
        <taxon>Insecta</taxon>
        <taxon>Pterygota</taxon>
        <taxon>Neoptera</taxon>
        <taxon>Paraneoptera</taxon>
        <taxon>Hemiptera</taxon>
        <taxon>Sternorrhyncha</taxon>
        <taxon>Aphidomorpha</taxon>
        <taxon>Aphidoidea</taxon>
        <taxon>Aphididae</taxon>
        <taxon>Lachninae</taxon>
        <taxon>Cinara</taxon>
    </lineage>
</organism>
<gene>
    <name evidence="2" type="ORF">CINCED_3A024014</name>
</gene>
<name>A0A5E4MCX8_9HEMI</name>
<evidence type="ECO:0000256" key="1">
    <source>
        <dbReference type="SAM" id="MobiDB-lite"/>
    </source>
</evidence>
<evidence type="ECO:0000313" key="2">
    <source>
        <dbReference type="EMBL" id="VVC29259.1"/>
    </source>
</evidence>